<reference evidence="2" key="2">
    <citation type="submission" date="2020-09" db="EMBL/GenBank/DDBJ databases">
        <authorList>
            <person name="Sun Q."/>
            <person name="Ohkuma M."/>
        </authorList>
    </citation>
    <scope>NUCLEOTIDE SEQUENCE</scope>
    <source>
        <strain evidence="2">JCM 3091</strain>
    </source>
</reference>
<sequence>MELVEAKGFRVDLSGARWFKSARSGPNCDNCVEVAFVGGAIAVRDSKNTSGPALLFTPGEWDAFVGGAKDGEFDLP</sequence>
<dbReference type="Pfam" id="PF04149">
    <property type="entry name" value="DUF397"/>
    <property type="match status" value="1"/>
</dbReference>
<evidence type="ECO:0000313" key="3">
    <source>
        <dbReference type="Proteomes" id="UP000662200"/>
    </source>
</evidence>
<dbReference type="InterPro" id="IPR007278">
    <property type="entry name" value="DUF397"/>
</dbReference>
<dbReference type="Proteomes" id="UP000662200">
    <property type="component" value="Unassembled WGS sequence"/>
</dbReference>
<organism evidence="2 3">
    <name type="scientific">Pilimelia terevasa</name>
    <dbReference type="NCBI Taxonomy" id="53372"/>
    <lineage>
        <taxon>Bacteria</taxon>
        <taxon>Bacillati</taxon>
        <taxon>Actinomycetota</taxon>
        <taxon>Actinomycetes</taxon>
        <taxon>Micromonosporales</taxon>
        <taxon>Micromonosporaceae</taxon>
        <taxon>Pilimelia</taxon>
    </lineage>
</organism>
<dbReference type="EMBL" id="BMQC01000010">
    <property type="protein sequence ID" value="GGK34946.1"/>
    <property type="molecule type" value="Genomic_DNA"/>
</dbReference>
<evidence type="ECO:0000259" key="1">
    <source>
        <dbReference type="Pfam" id="PF04149"/>
    </source>
</evidence>
<dbReference type="AlphaFoldDB" id="A0A8J3BU10"/>
<comment type="caution">
    <text evidence="2">The sequence shown here is derived from an EMBL/GenBank/DDBJ whole genome shotgun (WGS) entry which is preliminary data.</text>
</comment>
<proteinExistence type="predicted"/>
<feature type="domain" description="DUF397" evidence="1">
    <location>
        <begin position="16"/>
        <end position="69"/>
    </location>
</feature>
<protein>
    <submittedName>
        <fullName evidence="2">DUF397 domain-containing protein</fullName>
    </submittedName>
</protein>
<dbReference type="RefSeq" id="WP_189114906.1">
    <property type="nucleotide sequence ID" value="NZ_BMQC01000010.1"/>
</dbReference>
<evidence type="ECO:0000313" key="2">
    <source>
        <dbReference type="EMBL" id="GGK34946.1"/>
    </source>
</evidence>
<reference evidence="2" key="1">
    <citation type="journal article" date="2014" name="Int. J. Syst. Evol. Microbiol.">
        <title>Complete genome sequence of Corynebacterium casei LMG S-19264T (=DSM 44701T), isolated from a smear-ripened cheese.</title>
        <authorList>
            <consortium name="US DOE Joint Genome Institute (JGI-PGF)"/>
            <person name="Walter F."/>
            <person name="Albersmeier A."/>
            <person name="Kalinowski J."/>
            <person name="Ruckert C."/>
        </authorList>
    </citation>
    <scope>NUCLEOTIDE SEQUENCE</scope>
    <source>
        <strain evidence="2">JCM 3091</strain>
    </source>
</reference>
<name>A0A8J3BU10_9ACTN</name>
<accession>A0A8J3BU10</accession>
<keyword evidence="3" id="KW-1185">Reference proteome</keyword>
<gene>
    <name evidence="2" type="ORF">GCM10010124_29520</name>
</gene>